<keyword evidence="2" id="KW-1185">Reference proteome</keyword>
<name>A0AAN6K530_9PEZI</name>
<organism evidence="1 2">
    <name type="scientific">Friedmanniomyces endolithicus</name>
    <dbReference type="NCBI Taxonomy" id="329885"/>
    <lineage>
        <taxon>Eukaryota</taxon>
        <taxon>Fungi</taxon>
        <taxon>Dikarya</taxon>
        <taxon>Ascomycota</taxon>
        <taxon>Pezizomycotina</taxon>
        <taxon>Dothideomycetes</taxon>
        <taxon>Dothideomycetidae</taxon>
        <taxon>Mycosphaerellales</taxon>
        <taxon>Teratosphaeriaceae</taxon>
        <taxon>Friedmanniomyces</taxon>
    </lineage>
</organism>
<dbReference type="EMBL" id="JAUJLE010000296">
    <property type="protein sequence ID" value="KAK0962297.1"/>
    <property type="molecule type" value="Genomic_DNA"/>
</dbReference>
<reference evidence="1" key="1">
    <citation type="submission" date="2023-06" db="EMBL/GenBank/DDBJ databases">
        <title>Black Yeasts Isolated from many extreme environments.</title>
        <authorList>
            <person name="Coleine C."/>
            <person name="Stajich J.E."/>
            <person name="Selbmann L."/>
        </authorList>
    </citation>
    <scope>NUCLEOTIDE SEQUENCE</scope>
    <source>
        <strain evidence="1">CCFEE 5200</strain>
    </source>
</reference>
<dbReference type="Proteomes" id="UP001175353">
    <property type="component" value="Unassembled WGS sequence"/>
</dbReference>
<accession>A0AAN6K530</accession>
<evidence type="ECO:0000313" key="2">
    <source>
        <dbReference type="Proteomes" id="UP001175353"/>
    </source>
</evidence>
<evidence type="ECO:0000313" key="1">
    <source>
        <dbReference type="EMBL" id="KAK0962297.1"/>
    </source>
</evidence>
<comment type="caution">
    <text evidence="1">The sequence shown here is derived from an EMBL/GenBank/DDBJ whole genome shotgun (WGS) entry which is preliminary data.</text>
</comment>
<dbReference type="AlphaFoldDB" id="A0AAN6K530"/>
<proteinExistence type="predicted"/>
<sequence>MTLYQDVPGDLDLFVRLAKAGHFECTEQFFTEALGGLGNVFAVFTEYVDMLIDQGAFDRAADTVQKILGASVADGNSAFSDEQRTVLNLSLALALTHTQPSEKPAALSAFQGDFRRVATGDLLLDLAEPLKAGSNGVAWTSLAGAELIKSDEHISTEAPSLNHRGNQNLAPM</sequence>
<gene>
    <name evidence="1" type="ORF">LTR91_019511</name>
</gene>
<protein>
    <submittedName>
        <fullName evidence="1">Uncharacterized protein</fullName>
    </submittedName>
</protein>